<dbReference type="AlphaFoldDB" id="A0A1M4YRS5"/>
<evidence type="ECO:0000313" key="2">
    <source>
        <dbReference type="Proteomes" id="UP000184245"/>
    </source>
</evidence>
<reference evidence="1 2" key="1">
    <citation type="submission" date="2016-11" db="EMBL/GenBank/DDBJ databases">
        <authorList>
            <person name="Jaros S."/>
            <person name="Januszkiewicz K."/>
            <person name="Wedrychowicz H."/>
        </authorList>
    </citation>
    <scope>NUCLEOTIDE SEQUENCE [LARGE SCALE GENOMIC DNA]</scope>
    <source>
        <strain evidence="1 2">DSM 17459</strain>
    </source>
</reference>
<name>A0A1M4YRS5_9CLOT</name>
<protein>
    <submittedName>
        <fullName evidence="1">Uncharacterized protein</fullName>
    </submittedName>
</protein>
<dbReference type="STRING" id="1122155.SAMN02745158_02474"/>
<dbReference type="RefSeq" id="WP_072852172.1">
    <property type="nucleotide sequence ID" value="NZ_FQVI01000012.1"/>
</dbReference>
<evidence type="ECO:0000313" key="1">
    <source>
        <dbReference type="EMBL" id="SHF08378.1"/>
    </source>
</evidence>
<gene>
    <name evidence="1" type="ORF">SAMN02745158_02474</name>
</gene>
<dbReference type="Proteomes" id="UP000184245">
    <property type="component" value="Unassembled WGS sequence"/>
</dbReference>
<dbReference type="EMBL" id="FQVI01000012">
    <property type="protein sequence ID" value="SHF08378.1"/>
    <property type="molecule type" value="Genomic_DNA"/>
</dbReference>
<proteinExistence type="predicted"/>
<accession>A0A1M4YRS5</accession>
<sequence>MSKNFNMDAMTLHQVRNPKAHMYRSVCVIATFNKLGRMEPVALRFETEEEKFDVRIDRVLSCQSEWTDTIVFQCLVTVGDRQQQVKLLYEISEHIWRLL</sequence>
<dbReference type="OrthoDB" id="9862373at2"/>
<keyword evidence="2" id="KW-1185">Reference proteome</keyword>
<organism evidence="1 2">
    <name type="scientific">Lactonifactor longoviformis DSM 17459</name>
    <dbReference type="NCBI Taxonomy" id="1122155"/>
    <lineage>
        <taxon>Bacteria</taxon>
        <taxon>Bacillati</taxon>
        <taxon>Bacillota</taxon>
        <taxon>Clostridia</taxon>
        <taxon>Eubacteriales</taxon>
        <taxon>Clostridiaceae</taxon>
        <taxon>Lactonifactor</taxon>
    </lineage>
</organism>